<dbReference type="Proteomes" id="UP000244727">
    <property type="component" value="Chromosome"/>
</dbReference>
<name>A0A2R4X3E2_9EURY</name>
<sequence length="489" mass="53378">MARARCDDASHARRRGRSRSRRGRRRHTPRRLRGSGLGGLRRADPRRPVVDRRERDRRARLRDRWALAVTTSDRGGRSSADAATHEERAESTPESGPRGGDATQTASLHQRPHDAGESETPDRDASGDNGPAAAASAPLRVLFDVAHPAQVHLFRNAITDLQTRGHETFVSARDKEVTLDLLDAYGIEYRSLSTKADSLPGLIAEHLVREVRLAALAREFDADVIVSRLGPVPAHAATLAGARHVAVSDTRVGNDLLRRVQQTVTLPFVDTICAPAGFDLPIDDASRRPLDVQELAYLHPRYFEPDPSALGPDLDPETFYAVIRVAGWDAYHDVGERGLSLAGLRSLVETLDAHGTVVISAEGSLPDDLESYRLDIDPSDIHHVLAFADLYVGDSGTMSTEAAVLGTPAIRTNSAVGDRDEPVFKTLDAYGLLESYANEADALAAVDRLLTAGVDREESRARRERLIADRPDPTEHIVETILESAPEQP</sequence>
<feature type="compositionally biased region" description="Basic and acidic residues" evidence="1">
    <location>
        <begin position="1"/>
        <end position="11"/>
    </location>
</feature>
<organism evidence="2 3">
    <name type="scientific">Halococcoides cellulosivorans</name>
    <dbReference type="NCBI Taxonomy" id="1679096"/>
    <lineage>
        <taxon>Archaea</taxon>
        <taxon>Methanobacteriati</taxon>
        <taxon>Methanobacteriota</taxon>
        <taxon>Stenosarchaea group</taxon>
        <taxon>Halobacteria</taxon>
        <taxon>Halobacteriales</taxon>
        <taxon>Haloarculaceae</taxon>
        <taxon>Halococcoides</taxon>
    </lineage>
</organism>
<dbReference type="AlphaFoldDB" id="A0A2R4X3E2"/>
<dbReference type="InterPro" id="IPR007152">
    <property type="entry name" value="DUF354"/>
</dbReference>
<gene>
    <name evidence="2" type="ORF">HARCEL1_11680</name>
</gene>
<keyword evidence="3" id="KW-1185">Reference proteome</keyword>
<evidence type="ECO:0008006" key="4">
    <source>
        <dbReference type="Google" id="ProtNLM"/>
    </source>
</evidence>
<dbReference type="SUPFAM" id="SSF53756">
    <property type="entry name" value="UDP-Glycosyltransferase/glycogen phosphorylase"/>
    <property type="match status" value="1"/>
</dbReference>
<feature type="compositionally biased region" description="Basic residues" evidence="1">
    <location>
        <begin position="12"/>
        <end position="33"/>
    </location>
</feature>
<dbReference type="PANTHER" id="PTHR39662:SF1">
    <property type="entry name" value="DUF354 DOMAIN-CONTAINING PROTEIN"/>
    <property type="match status" value="1"/>
</dbReference>
<dbReference type="EMBL" id="CP028858">
    <property type="protein sequence ID" value="AWB28319.1"/>
    <property type="molecule type" value="Genomic_DNA"/>
</dbReference>
<accession>A0A2R4X3E2</accession>
<evidence type="ECO:0000313" key="3">
    <source>
        <dbReference type="Proteomes" id="UP000244727"/>
    </source>
</evidence>
<dbReference type="PANTHER" id="PTHR39662">
    <property type="entry name" value="DUF354 DOMAIN-CONTAINING PROTEIN-RELATED"/>
    <property type="match status" value="1"/>
</dbReference>
<proteinExistence type="predicted"/>
<evidence type="ECO:0000313" key="2">
    <source>
        <dbReference type="EMBL" id="AWB28319.1"/>
    </source>
</evidence>
<dbReference type="KEGG" id="harc:HARCEL1_11680"/>
<protein>
    <recommendedName>
        <fullName evidence="4">DUF354 domain-containing protein</fullName>
    </recommendedName>
</protein>
<reference evidence="2 3" key="1">
    <citation type="submission" date="2018-04" db="EMBL/GenBank/DDBJ databases">
        <title>Halococcoides cellulosivorans gen. nov., sp. nov., an extremely halophilic cellulose-utilizing haloarchaeon from hypersaline lakes.</title>
        <authorList>
            <person name="Sorokin D.Y."/>
            <person name="Toshchakov S.V."/>
            <person name="Samarov N.I."/>
            <person name="Korzhenkov A."/>
            <person name="Kublanov I.V."/>
        </authorList>
    </citation>
    <scope>NUCLEOTIDE SEQUENCE [LARGE SCALE GENOMIC DNA]</scope>
    <source>
        <strain evidence="2 3">HArcel1</strain>
    </source>
</reference>
<evidence type="ECO:0000256" key="1">
    <source>
        <dbReference type="SAM" id="MobiDB-lite"/>
    </source>
</evidence>
<feature type="region of interest" description="Disordered" evidence="1">
    <location>
        <begin position="71"/>
        <end position="133"/>
    </location>
</feature>
<feature type="compositionally biased region" description="Basic and acidic residues" evidence="1">
    <location>
        <begin position="111"/>
        <end position="126"/>
    </location>
</feature>
<feature type="compositionally biased region" description="Basic and acidic residues" evidence="1">
    <location>
        <begin position="41"/>
        <end position="57"/>
    </location>
</feature>
<feature type="region of interest" description="Disordered" evidence="1">
    <location>
        <begin position="1"/>
        <end position="57"/>
    </location>
</feature>